<dbReference type="InterPro" id="IPR006531">
    <property type="entry name" value="Gp5/Vgr_OB"/>
</dbReference>
<evidence type="ECO:0000313" key="3">
    <source>
        <dbReference type="EMBL" id="AFI65757.1"/>
    </source>
</evidence>
<dbReference type="RefSeq" id="WP_004552763.1">
    <property type="nucleotide sequence ID" value="NC_017831.1"/>
</dbReference>
<dbReference type="AlphaFoldDB" id="A0A0H3HIL3"/>
<evidence type="ECO:0000256" key="1">
    <source>
        <dbReference type="SAM" id="MobiDB-lite"/>
    </source>
</evidence>
<feature type="region of interest" description="Disordered" evidence="1">
    <location>
        <begin position="206"/>
        <end position="226"/>
    </location>
</feature>
<dbReference type="Proteomes" id="UP000010087">
    <property type="component" value="Chromosome 1"/>
</dbReference>
<reference evidence="3 4" key="1">
    <citation type="journal article" date="2012" name="PLoS ONE">
        <title>Evolution of Burkholderia pseudomallei in recurrent melioidosis.</title>
        <authorList>
            <person name="Hayden H.S."/>
            <person name="Lim R."/>
            <person name="Brittnacher M.J."/>
            <person name="Sims E.H."/>
            <person name="Ramage E.R."/>
            <person name="Fong C."/>
            <person name="Wu Z."/>
            <person name="Crist E."/>
            <person name="Chang J."/>
            <person name="Zhou Y."/>
            <person name="Radey M."/>
            <person name="Rohmer L."/>
            <person name="Haugen E."/>
            <person name="Gillett W."/>
            <person name="Wuthiekanun V."/>
            <person name="Peacock S.J."/>
            <person name="Kaul R."/>
            <person name="Miller S.I."/>
            <person name="Manoil C."/>
            <person name="Jacobs M.A."/>
        </authorList>
    </citation>
    <scope>NUCLEOTIDE SEQUENCE [LARGE SCALE GENOMIC DNA]</scope>
    <source>
        <strain evidence="3 4">1026b</strain>
    </source>
</reference>
<proteinExistence type="predicted"/>
<dbReference type="KEGG" id="bpz:BP1026B_I1107"/>
<dbReference type="Gene3D" id="2.40.50.230">
    <property type="entry name" value="Gp5 N-terminal domain"/>
    <property type="match status" value="1"/>
</dbReference>
<feature type="domain" description="Gp5/Type VI secretion system Vgr protein OB-fold" evidence="2">
    <location>
        <begin position="18"/>
        <end position="85"/>
    </location>
</feature>
<dbReference type="PATRIC" id="fig|884204.3.peg.1211"/>
<dbReference type="InterPro" id="IPR013046">
    <property type="entry name" value="GpV/Gp45"/>
</dbReference>
<gene>
    <name evidence="3" type="ordered locus">BP1026B_I1107</name>
</gene>
<evidence type="ECO:0000313" key="4">
    <source>
        <dbReference type="Proteomes" id="UP000010087"/>
    </source>
</evidence>
<dbReference type="Pfam" id="PF04717">
    <property type="entry name" value="Phage_base_V"/>
    <property type="match status" value="1"/>
</dbReference>
<protein>
    <submittedName>
        <fullName evidence="3">Baseplate assembly protein V</fullName>
    </submittedName>
</protein>
<name>A0A0H3HIL3_BURP2</name>
<dbReference type="NCBIfam" id="TIGR01644">
    <property type="entry name" value="phage_P2_V"/>
    <property type="match status" value="1"/>
</dbReference>
<dbReference type="InterPro" id="IPR037026">
    <property type="entry name" value="Vgr_OB-fold_dom_sf"/>
</dbReference>
<dbReference type="EMBL" id="CP002833">
    <property type="protein sequence ID" value="AFI65757.1"/>
    <property type="molecule type" value="Genomic_DNA"/>
</dbReference>
<evidence type="ECO:0000259" key="2">
    <source>
        <dbReference type="Pfam" id="PF04717"/>
    </source>
</evidence>
<dbReference type="Gene3D" id="6.20.150.10">
    <property type="match status" value="1"/>
</dbReference>
<organism evidence="3 4">
    <name type="scientific">Burkholderia pseudomallei (strain 1026b)</name>
    <dbReference type="NCBI Taxonomy" id="884204"/>
    <lineage>
        <taxon>Bacteria</taxon>
        <taxon>Pseudomonadati</taxon>
        <taxon>Pseudomonadota</taxon>
        <taxon>Betaproteobacteria</taxon>
        <taxon>Burkholderiales</taxon>
        <taxon>Burkholderiaceae</taxon>
        <taxon>Burkholderia</taxon>
        <taxon>pseudomallei group</taxon>
    </lineage>
</organism>
<accession>A0A0H3HIL3</accession>
<sequence>MLEYEIGEIDRRLACLVQQGTVDAVSYDPPRCRVRVGDWVSDWLPWFTVAAGAVRFWRPPSEGEQVSILSASGELSSAYAVPGYYAEQHGGAARRSPNETAFDFPDGASQVYDHASHEYRVDVPAGGRIVFRIGETELELRADGVTLRTEKLLGDVPDSTFTGNTTTGQRLTFNGGMQGRAGANGGPAVEVDGGARYTGDVEIGGKSFLGHSHREQGDGAPVSPPL</sequence>